<dbReference type="InterPro" id="IPR052270">
    <property type="entry name" value="CACF_protein"/>
</dbReference>
<protein>
    <submittedName>
        <fullName evidence="4">Trichohyalin</fullName>
    </submittedName>
</protein>
<keyword evidence="3" id="KW-1185">Reference proteome</keyword>
<organism evidence="3 4">
    <name type="scientific">Pogonomyrmex barbatus</name>
    <name type="common">red harvester ant</name>
    <dbReference type="NCBI Taxonomy" id="144034"/>
    <lineage>
        <taxon>Eukaryota</taxon>
        <taxon>Metazoa</taxon>
        <taxon>Ecdysozoa</taxon>
        <taxon>Arthropoda</taxon>
        <taxon>Hexapoda</taxon>
        <taxon>Insecta</taxon>
        <taxon>Pterygota</taxon>
        <taxon>Neoptera</taxon>
        <taxon>Endopterygota</taxon>
        <taxon>Hymenoptera</taxon>
        <taxon>Apocrita</taxon>
        <taxon>Aculeata</taxon>
        <taxon>Formicoidea</taxon>
        <taxon>Formicidae</taxon>
        <taxon>Myrmicinae</taxon>
        <taxon>Pogonomyrmex</taxon>
    </lineage>
</organism>
<keyword evidence="1" id="KW-0175">Coiled coil</keyword>
<evidence type="ECO:0000256" key="1">
    <source>
        <dbReference type="SAM" id="Coils"/>
    </source>
</evidence>
<dbReference type="OrthoDB" id="6256972at2759"/>
<dbReference type="KEGG" id="pbar:105427449"/>
<accession>A0A6I9WA30</accession>
<evidence type="ECO:0000313" key="4">
    <source>
        <dbReference type="RefSeq" id="XP_011637467.1"/>
    </source>
</evidence>
<dbReference type="Proteomes" id="UP000504615">
    <property type="component" value="Unplaced"/>
</dbReference>
<proteinExistence type="predicted"/>
<dbReference type="PANTHER" id="PTHR22028">
    <property type="entry name" value="SFI1 SPINDLE BODY DOMAIN-CONTAINING PROTEIN-RELATED"/>
    <property type="match status" value="1"/>
</dbReference>
<dbReference type="PANTHER" id="PTHR22028:SF5">
    <property type="entry name" value="COILED-COIL DOMAIN-CONTAINING PROTEIN 191"/>
    <property type="match status" value="1"/>
</dbReference>
<gene>
    <name evidence="4" type="primary">LOC105427449</name>
</gene>
<dbReference type="GeneID" id="105427449"/>
<feature type="coiled-coil region" evidence="1">
    <location>
        <begin position="64"/>
        <end position="98"/>
    </location>
</feature>
<evidence type="ECO:0000256" key="2">
    <source>
        <dbReference type="SAM" id="MobiDB-lite"/>
    </source>
</evidence>
<feature type="region of interest" description="Disordered" evidence="2">
    <location>
        <begin position="430"/>
        <end position="476"/>
    </location>
</feature>
<feature type="region of interest" description="Disordered" evidence="2">
    <location>
        <begin position="280"/>
        <end position="312"/>
    </location>
</feature>
<reference evidence="4" key="1">
    <citation type="submission" date="2025-08" db="UniProtKB">
        <authorList>
            <consortium name="RefSeq"/>
        </authorList>
    </citation>
    <scope>IDENTIFICATION</scope>
</reference>
<dbReference type="RefSeq" id="XP_011637467.1">
    <property type="nucleotide sequence ID" value="XM_011639165.1"/>
</dbReference>
<sequence length="671" mass="80713">MVQFDEARRLMDEMMRITILQPSEKRQMLEDERKTFLDPNLIMDTRHRIFREDIASSSAKSSVLAKAKRSLIQEETKELQLKREQAFIEKELRKFEQDLEKSHPKFCGLCSRKNIARSDDENFWKTSSRVKRIVINKKRNKIIEQKPLTITRKKIKEAISSAESKDIKRCSTSEIDVASFGNIKVTIKDKPNCESEEQRLHILRSCFEALRENARNKRRLNEIWTNIQNISLRRKLKSYIHLWKMHVKKMKAQREQAAENSDVRKIEVLVENITETQKKLQSSQRAESKAFSLNTRDTEVKKKTTPSKPFISAESPAQCRLNAQKEIIRKQRMKLAEQSKIIEELKLKQVQEEITRSSEETVNAAKEILTHCGQQTRRTLIQLMRQAGYRDKSLMAPVPRVPSPPKFLGRMEARAEARRNRVKLREEARRKKLEDERRKEEAARRAEEQERKRLQQETLREAKRMREEREQQRAREVERCKELNAMAEAFYRKYLLRRYIMEPFIALVEERKNDMKKAQDHYERCLLQKVFVKWMMETERQNKIKSELATSLYNRNLLRYALQKWRDAAMEEKRKDQVARDFYDMKLQTKWFKLWLIRAMEYKTERLKNERLALAHYEEKLKIKYFNMWKKYPEMVPIIMESKRVRNKWREIVQEIIPDFDPRQRGVILED</sequence>
<name>A0A6I9WA30_9HYME</name>
<feature type="compositionally biased region" description="Polar residues" evidence="2">
    <location>
        <begin position="280"/>
        <end position="295"/>
    </location>
</feature>
<evidence type="ECO:0000313" key="3">
    <source>
        <dbReference type="Proteomes" id="UP000504615"/>
    </source>
</evidence>
<feature type="coiled-coil region" evidence="1">
    <location>
        <begin position="328"/>
        <end position="367"/>
    </location>
</feature>
<dbReference type="AlphaFoldDB" id="A0A6I9WA30"/>